<accession>A0A381NAY3</accession>
<dbReference type="AlphaFoldDB" id="A0A381NAY3"/>
<dbReference type="EMBL" id="UINC01000238">
    <property type="protein sequence ID" value="SUZ51780.1"/>
    <property type="molecule type" value="Genomic_DNA"/>
</dbReference>
<dbReference type="InterPro" id="IPR013658">
    <property type="entry name" value="SGL"/>
</dbReference>
<protein>
    <recommendedName>
        <fullName evidence="2">SMP-30/Gluconolactonase/LRE-like region domain-containing protein</fullName>
    </recommendedName>
</protein>
<proteinExistence type="predicted"/>
<dbReference type="Pfam" id="PF08450">
    <property type="entry name" value="SGL"/>
    <property type="match status" value="1"/>
</dbReference>
<evidence type="ECO:0000313" key="3">
    <source>
        <dbReference type="EMBL" id="SUZ51780.1"/>
    </source>
</evidence>
<dbReference type="GO" id="GO:0016787">
    <property type="term" value="F:hydrolase activity"/>
    <property type="evidence" value="ECO:0007669"/>
    <property type="project" value="UniProtKB-KW"/>
</dbReference>
<name>A0A381NAY3_9ZZZZ</name>
<dbReference type="Gene3D" id="2.120.10.30">
    <property type="entry name" value="TolB, C-terminal domain"/>
    <property type="match status" value="1"/>
</dbReference>
<organism evidence="3">
    <name type="scientific">marine metagenome</name>
    <dbReference type="NCBI Taxonomy" id="408172"/>
    <lineage>
        <taxon>unclassified sequences</taxon>
        <taxon>metagenomes</taxon>
        <taxon>ecological metagenomes</taxon>
    </lineage>
</organism>
<evidence type="ECO:0000259" key="2">
    <source>
        <dbReference type="Pfam" id="PF08450"/>
    </source>
</evidence>
<feature type="non-terminal residue" evidence="3">
    <location>
        <position position="1"/>
    </location>
</feature>
<gene>
    <name evidence="3" type="ORF">METZ01_LOCUS4634</name>
</gene>
<sequence length="298" mass="31051">VAGGCNTPPAMDASEVIVSELELLVDGLDFGEGPRWHDGRLWYSDFYQSRVYAVSALGERETILDLGTEQPSGLGWLPDGSLLVVAMTTRRVLRVVDGDVTVHADLSEIATWHCNDMVVAADGTAYVGNFGWDIEHDRGHPRSATLAVIGQDGAVEPGPDDLLFPNGSVITPDGDTLIVAETFGARFSAFALDADGRPGERREWASVPGTAPDGCTLDAGGGIWFADAAGSGVVRVLEGGTVTDRMPTPQPAYACTLGGDDGQTLFVLTAPGAGSDRAGSGDGCIWTTLVEHPGAGLP</sequence>
<dbReference type="InterPro" id="IPR011042">
    <property type="entry name" value="6-blade_b-propeller_TolB-like"/>
</dbReference>
<dbReference type="PANTHER" id="PTHR47572">
    <property type="entry name" value="LIPOPROTEIN-RELATED"/>
    <property type="match status" value="1"/>
</dbReference>
<feature type="domain" description="SMP-30/Gluconolactonase/LRE-like region" evidence="2">
    <location>
        <begin position="30"/>
        <end position="270"/>
    </location>
</feature>
<evidence type="ECO:0000256" key="1">
    <source>
        <dbReference type="ARBA" id="ARBA00022801"/>
    </source>
</evidence>
<keyword evidence="1" id="KW-0378">Hydrolase</keyword>
<dbReference type="SUPFAM" id="SSF63829">
    <property type="entry name" value="Calcium-dependent phosphotriesterase"/>
    <property type="match status" value="1"/>
</dbReference>
<dbReference type="InterPro" id="IPR051262">
    <property type="entry name" value="SMP-30/CGR1_Lactonase"/>
</dbReference>
<reference evidence="3" key="1">
    <citation type="submission" date="2018-05" db="EMBL/GenBank/DDBJ databases">
        <authorList>
            <person name="Lanie J.A."/>
            <person name="Ng W.-L."/>
            <person name="Kazmierczak K.M."/>
            <person name="Andrzejewski T.M."/>
            <person name="Davidsen T.M."/>
            <person name="Wayne K.J."/>
            <person name="Tettelin H."/>
            <person name="Glass J.I."/>
            <person name="Rusch D."/>
            <person name="Podicherti R."/>
            <person name="Tsui H.-C.T."/>
            <person name="Winkler M.E."/>
        </authorList>
    </citation>
    <scope>NUCLEOTIDE SEQUENCE</scope>
</reference>
<dbReference type="PANTHER" id="PTHR47572:SF4">
    <property type="entry name" value="LACTONASE DRP35"/>
    <property type="match status" value="1"/>
</dbReference>